<proteinExistence type="predicted"/>
<evidence type="ECO:0000313" key="5">
    <source>
        <dbReference type="Proteomes" id="UP000663852"/>
    </source>
</evidence>
<dbReference type="OrthoDB" id="10055877at2759"/>
<dbReference type="AlphaFoldDB" id="A0A813R004"/>
<accession>A0A813R004</accession>
<sequence>MSLGNGIRFIWLDAHIGRDNEYDQFKKKFSQALEPTTVMPPDQIDSLICALNENAAPFLFADTISKALFLIQEHHDKHIYFISSGSLGEQVIPYIKRVYPQVHQFYIFCGLQSNYFDLVVENSSCLQIFTSELDLLVRLTRDISKCIIKQGEVYLNLHSAIDALKCFESAEKLEVTANQVDTLNDPALIILKSLRGYGDNIGLIQRAKEMNTEQQHSHPAGANAPNPEPRTENEDATGYSASAANNDDDPIAEEDSGGQ</sequence>
<dbReference type="EMBL" id="CAJNOR010002310">
    <property type="protein sequence ID" value="CAF1276426.1"/>
    <property type="molecule type" value="Genomic_DNA"/>
</dbReference>
<feature type="region of interest" description="Disordered" evidence="1">
    <location>
        <begin position="210"/>
        <end position="259"/>
    </location>
</feature>
<protein>
    <submittedName>
        <fullName evidence="2">Uncharacterized protein</fullName>
    </submittedName>
</protein>
<name>A0A813R004_ADIRI</name>
<comment type="caution">
    <text evidence="2">The sequence shown here is derived from an EMBL/GenBank/DDBJ whole genome shotgun (WGS) entry which is preliminary data.</text>
</comment>
<reference evidence="2" key="1">
    <citation type="submission" date="2021-02" db="EMBL/GenBank/DDBJ databases">
        <authorList>
            <person name="Nowell W R."/>
        </authorList>
    </citation>
    <scope>NUCLEOTIDE SEQUENCE</scope>
</reference>
<feature type="compositionally biased region" description="Acidic residues" evidence="1">
    <location>
        <begin position="246"/>
        <end position="259"/>
    </location>
</feature>
<organism evidence="2 5">
    <name type="scientific">Adineta ricciae</name>
    <name type="common">Rotifer</name>
    <dbReference type="NCBI Taxonomy" id="249248"/>
    <lineage>
        <taxon>Eukaryota</taxon>
        <taxon>Metazoa</taxon>
        <taxon>Spiralia</taxon>
        <taxon>Gnathifera</taxon>
        <taxon>Rotifera</taxon>
        <taxon>Eurotatoria</taxon>
        <taxon>Bdelloidea</taxon>
        <taxon>Adinetida</taxon>
        <taxon>Adinetidae</taxon>
        <taxon>Adineta</taxon>
    </lineage>
</organism>
<dbReference type="Proteomes" id="UP000663828">
    <property type="component" value="Unassembled WGS sequence"/>
</dbReference>
<gene>
    <name evidence="2" type="ORF">EDS130_LOCUS3470</name>
    <name evidence="3" type="ORF">XAT740_LOCUS27578</name>
</gene>
<keyword evidence="4" id="KW-1185">Reference proteome</keyword>
<dbReference type="EMBL" id="CAJNOJ010000009">
    <property type="protein sequence ID" value="CAF0774062.1"/>
    <property type="molecule type" value="Genomic_DNA"/>
</dbReference>
<dbReference type="Proteomes" id="UP000663852">
    <property type="component" value="Unassembled WGS sequence"/>
</dbReference>
<evidence type="ECO:0000256" key="1">
    <source>
        <dbReference type="SAM" id="MobiDB-lite"/>
    </source>
</evidence>
<evidence type="ECO:0000313" key="4">
    <source>
        <dbReference type="Proteomes" id="UP000663828"/>
    </source>
</evidence>
<evidence type="ECO:0000313" key="2">
    <source>
        <dbReference type="EMBL" id="CAF0774062.1"/>
    </source>
</evidence>
<evidence type="ECO:0000313" key="3">
    <source>
        <dbReference type="EMBL" id="CAF1276426.1"/>
    </source>
</evidence>